<evidence type="ECO:0008006" key="2">
    <source>
        <dbReference type="Google" id="ProtNLM"/>
    </source>
</evidence>
<accession>Q84CT7</accession>
<dbReference type="InterPro" id="IPR010261">
    <property type="entry name" value="Tir_chaperone"/>
</dbReference>
<reference evidence="1" key="1">
    <citation type="journal article" date="2001" name="Zentralbl. Bakteriol.">
        <title>Characterization of the Type III secretion locus of Bordetella pertussis.</title>
        <authorList>
            <person name="Fauconnier A."/>
            <person name="Veithen A."/>
            <person name="Gueirard P."/>
            <person name="Antoine R."/>
            <person name="Wacheul L."/>
            <person name="Locht C."/>
            <person name="Bollen A."/>
            <person name="Godfroid E."/>
        </authorList>
    </citation>
    <scope>NUCLEOTIDE SEQUENCE</scope>
    <source>
        <strain evidence="1">Tohama I</strain>
    </source>
</reference>
<proteinExistence type="predicted"/>
<dbReference type="AlphaFoldDB" id="Q84CT7"/>
<dbReference type="EMBL" id="Y13383">
    <property type="protein sequence ID" value="CAC79555.1"/>
    <property type="molecule type" value="Genomic_DNA"/>
</dbReference>
<dbReference type="Pfam" id="PF05932">
    <property type="entry name" value="CesT"/>
    <property type="match status" value="1"/>
</dbReference>
<sequence length="195" mass="20766">MPLAGSCGRTSENRDIPRSNRLAPSRLCAYHCPLLPRISSVWFPLRPTQARLAMTDTAYHQLIADFGRLIGIDSLNPGAGGLCQLIFEPCAPVFIAPVHARTEIMISCVLGTADAANPASMARANFMQAGSGVVACIGGDGLFYLQQAIPLSRATPAILLDHCERLLQEASRWRVGDHDGCATSAPNIAALTRGV</sequence>
<organism evidence="1">
    <name type="scientific">Bordetella pertussis</name>
    <dbReference type="NCBI Taxonomy" id="520"/>
    <lineage>
        <taxon>Bacteria</taxon>
        <taxon>Pseudomonadati</taxon>
        <taxon>Pseudomonadota</taxon>
        <taxon>Betaproteobacteria</taxon>
        <taxon>Burkholderiales</taxon>
        <taxon>Alcaligenaceae</taxon>
        <taxon>Bordetella</taxon>
    </lineage>
</organism>
<dbReference type="Gene3D" id="3.30.1460.10">
    <property type="match status" value="1"/>
</dbReference>
<name>Q84CT7_BORPT</name>
<dbReference type="SUPFAM" id="SSF69635">
    <property type="entry name" value="Type III secretory system chaperone-like"/>
    <property type="match status" value="1"/>
</dbReference>
<protein>
    <recommendedName>
        <fullName evidence="2">CesT family type III secretion system chaperone</fullName>
    </recommendedName>
</protein>
<dbReference type="CDD" id="cd16364">
    <property type="entry name" value="T3SC_I-like"/>
    <property type="match status" value="1"/>
</dbReference>
<evidence type="ECO:0000313" key="1">
    <source>
        <dbReference type="EMBL" id="CAC79555.1"/>
    </source>
</evidence>
<dbReference type="GO" id="GO:0030254">
    <property type="term" value="P:protein secretion by the type III secretion system"/>
    <property type="evidence" value="ECO:0007669"/>
    <property type="project" value="InterPro"/>
</dbReference>